<dbReference type="EMBL" id="GEDV01003530">
    <property type="protein sequence ID" value="JAP85027.1"/>
    <property type="molecule type" value="Transcribed_RNA"/>
</dbReference>
<keyword evidence="1" id="KW-0732">Signal</keyword>
<evidence type="ECO:0000256" key="1">
    <source>
        <dbReference type="SAM" id="SignalP"/>
    </source>
</evidence>
<dbReference type="AlphaFoldDB" id="A0A131Z174"/>
<name>A0A131Z174_RHIAP</name>
<feature type="signal peptide" evidence="1">
    <location>
        <begin position="1"/>
        <end position="23"/>
    </location>
</feature>
<protein>
    <submittedName>
        <fullName evidence="2">Lipocalin</fullName>
    </submittedName>
</protein>
<reference evidence="2" key="1">
    <citation type="journal article" date="2016" name="Ticks Tick Borne Dis.">
        <title>De novo assembly and annotation of the salivary gland transcriptome of Rhipicephalus appendiculatus male and female ticks during blood feeding.</title>
        <authorList>
            <person name="de Castro M.H."/>
            <person name="de Klerk D."/>
            <person name="Pienaar R."/>
            <person name="Latif A.A."/>
            <person name="Rees D.J."/>
            <person name="Mans B.J."/>
        </authorList>
    </citation>
    <scope>NUCLEOTIDE SEQUENCE</scope>
    <source>
        <tissue evidence="2">Salivary glands</tissue>
    </source>
</reference>
<dbReference type="InterPro" id="IPR012674">
    <property type="entry name" value="Calycin"/>
</dbReference>
<feature type="chain" id="PRO_5007286392" evidence="1">
    <location>
        <begin position="24"/>
        <end position="172"/>
    </location>
</feature>
<evidence type="ECO:0000313" key="2">
    <source>
        <dbReference type="EMBL" id="JAP85027.1"/>
    </source>
</evidence>
<organism evidence="2">
    <name type="scientific">Rhipicephalus appendiculatus</name>
    <name type="common">Brown ear tick</name>
    <dbReference type="NCBI Taxonomy" id="34631"/>
    <lineage>
        <taxon>Eukaryota</taxon>
        <taxon>Metazoa</taxon>
        <taxon>Ecdysozoa</taxon>
        <taxon>Arthropoda</taxon>
        <taxon>Chelicerata</taxon>
        <taxon>Arachnida</taxon>
        <taxon>Acari</taxon>
        <taxon>Parasitiformes</taxon>
        <taxon>Ixodida</taxon>
        <taxon>Ixodoidea</taxon>
        <taxon>Ixodidae</taxon>
        <taxon>Rhipicephalinae</taxon>
        <taxon>Rhipicephalus</taxon>
        <taxon>Rhipicephalus</taxon>
    </lineage>
</organism>
<proteinExistence type="predicted"/>
<accession>A0A131Z174</accession>
<dbReference type="Gene3D" id="2.40.128.20">
    <property type="match status" value="1"/>
</dbReference>
<sequence>MQTDVLVAILALIFTDIAIHTAGTDVKQFMNQFQPLWTSRTTRRGPIQCEVDRLESVSPLSLKFSRCVLIGGRRCTMGIVGVLDTQRTERMTLFHRDMFRRVESLLYMGFDHSCAIIKVESLTQWDHIYYDLRVRNSSVNTRPLPVCRSYFKRVTRNQPSFNVYNPECQRLI</sequence>